<proteinExistence type="inferred from homology"/>
<accession>A0A7R9L5P7</accession>
<evidence type="ECO:0000256" key="3">
    <source>
        <dbReference type="ARBA" id="ARBA00022598"/>
    </source>
</evidence>
<dbReference type="Gene3D" id="3.40.50.980">
    <property type="match status" value="1"/>
</dbReference>
<sequence length="342" mass="38059">MDALIDKQRDDRIDKIPYFNINPKKDIFIIGYTSGTTGVPKGAMVSHYSFVAVLEDVNCQKPNPMTSANIYPFGHMSGSATLAVSLICGNAMVLYEDITAIDILKSIEKYRINSVPMFPYFAKLLLDDNLTKGYDLSSVMFMNGIYGLSEYMTPVSGGTNGSVGSVHNNTELKIIDLISGQSLGPNITGEICLRGIKMFSGYLNNEVQTKAVIDRKGWLHTGDIGYYDDNEKMYITDRIKELIKYKHWSVAPAEVEALLMTHESVAETVVVGVRHETDGQHPRAYVKAKTDRHISGQELIDFVEGKSALQNRLRAGVVFVDEIPRTVLGKVDRKQPLNIIIR</sequence>
<organism evidence="7">
    <name type="scientific">Medioppia subpectinata</name>
    <dbReference type="NCBI Taxonomy" id="1979941"/>
    <lineage>
        <taxon>Eukaryota</taxon>
        <taxon>Metazoa</taxon>
        <taxon>Ecdysozoa</taxon>
        <taxon>Arthropoda</taxon>
        <taxon>Chelicerata</taxon>
        <taxon>Arachnida</taxon>
        <taxon>Acari</taxon>
        <taxon>Acariformes</taxon>
        <taxon>Sarcoptiformes</taxon>
        <taxon>Oribatida</taxon>
        <taxon>Brachypylina</taxon>
        <taxon>Oppioidea</taxon>
        <taxon>Oppiidae</taxon>
        <taxon>Medioppia</taxon>
    </lineage>
</organism>
<dbReference type="Pfam" id="PF13193">
    <property type="entry name" value="AMP-binding_C"/>
    <property type="match status" value="1"/>
</dbReference>
<keyword evidence="8" id="KW-1185">Reference proteome</keyword>
<gene>
    <name evidence="7" type="ORF">OSB1V03_LOCUS15801</name>
</gene>
<dbReference type="PANTHER" id="PTHR24096:SF149">
    <property type="entry name" value="AMP-BINDING DOMAIN-CONTAINING PROTEIN-RELATED"/>
    <property type="match status" value="1"/>
</dbReference>
<dbReference type="SUPFAM" id="SSF56801">
    <property type="entry name" value="Acetyl-CoA synthetase-like"/>
    <property type="match status" value="1"/>
</dbReference>
<evidence type="ECO:0000256" key="2">
    <source>
        <dbReference type="ARBA" id="ARBA00006432"/>
    </source>
</evidence>
<protein>
    <submittedName>
        <fullName evidence="7">Uncharacterized protein</fullName>
    </submittedName>
</protein>
<keyword evidence="3" id="KW-0436">Ligase</keyword>
<evidence type="ECO:0000313" key="7">
    <source>
        <dbReference type="EMBL" id="CAD7635410.1"/>
    </source>
</evidence>
<dbReference type="EMBL" id="OC871362">
    <property type="protein sequence ID" value="CAD7635410.1"/>
    <property type="molecule type" value="Genomic_DNA"/>
</dbReference>
<evidence type="ECO:0000256" key="1">
    <source>
        <dbReference type="ARBA" id="ARBA00004275"/>
    </source>
</evidence>
<dbReference type="Pfam" id="PF00501">
    <property type="entry name" value="AMP-binding"/>
    <property type="match status" value="1"/>
</dbReference>
<evidence type="ECO:0000313" key="8">
    <source>
        <dbReference type="Proteomes" id="UP000759131"/>
    </source>
</evidence>
<dbReference type="AlphaFoldDB" id="A0A7R9L5P7"/>
<evidence type="ECO:0000256" key="4">
    <source>
        <dbReference type="ARBA" id="ARBA00023140"/>
    </source>
</evidence>
<comment type="subcellular location">
    <subcellularLocation>
        <location evidence="1">Peroxisome</location>
    </subcellularLocation>
</comment>
<dbReference type="Gene3D" id="2.30.38.10">
    <property type="entry name" value="Luciferase, Domain 3"/>
    <property type="match status" value="1"/>
</dbReference>
<evidence type="ECO:0000259" key="5">
    <source>
        <dbReference type="Pfam" id="PF00501"/>
    </source>
</evidence>
<dbReference type="EMBL" id="CAJPIZ010016787">
    <property type="protein sequence ID" value="CAG2115840.1"/>
    <property type="molecule type" value="Genomic_DNA"/>
</dbReference>
<dbReference type="PANTHER" id="PTHR24096">
    <property type="entry name" value="LONG-CHAIN-FATTY-ACID--COA LIGASE"/>
    <property type="match status" value="1"/>
</dbReference>
<feature type="domain" description="AMP-dependent synthetase/ligase" evidence="5">
    <location>
        <begin position="20"/>
        <end position="141"/>
    </location>
</feature>
<reference evidence="7" key="1">
    <citation type="submission" date="2020-11" db="EMBL/GenBank/DDBJ databases">
        <authorList>
            <person name="Tran Van P."/>
        </authorList>
    </citation>
    <scope>NUCLEOTIDE SEQUENCE</scope>
</reference>
<dbReference type="PROSITE" id="PS00455">
    <property type="entry name" value="AMP_BINDING"/>
    <property type="match status" value="1"/>
</dbReference>
<name>A0A7R9L5P7_9ACAR</name>
<evidence type="ECO:0000259" key="6">
    <source>
        <dbReference type="Pfam" id="PF13193"/>
    </source>
</evidence>
<dbReference type="GO" id="GO:0016405">
    <property type="term" value="F:CoA-ligase activity"/>
    <property type="evidence" value="ECO:0007669"/>
    <property type="project" value="TreeGrafter"/>
</dbReference>
<dbReference type="Gene3D" id="3.40.50.12780">
    <property type="entry name" value="N-terminal domain of ligase-like"/>
    <property type="match status" value="1"/>
</dbReference>
<dbReference type="Gene3D" id="3.30.300.30">
    <property type="match status" value="1"/>
</dbReference>
<feature type="domain" description="AMP-binding enzyme C-terminal" evidence="6">
    <location>
        <begin position="254"/>
        <end position="330"/>
    </location>
</feature>
<dbReference type="Proteomes" id="UP000759131">
    <property type="component" value="Unassembled WGS sequence"/>
</dbReference>
<dbReference type="GO" id="GO:0005777">
    <property type="term" value="C:peroxisome"/>
    <property type="evidence" value="ECO:0007669"/>
    <property type="project" value="UniProtKB-SubCell"/>
</dbReference>
<keyword evidence="4" id="KW-0576">Peroxisome</keyword>
<dbReference type="InterPro" id="IPR025110">
    <property type="entry name" value="AMP-bd_C"/>
</dbReference>
<dbReference type="InterPro" id="IPR000873">
    <property type="entry name" value="AMP-dep_synth/lig_dom"/>
</dbReference>
<dbReference type="InterPro" id="IPR042099">
    <property type="entry name" value="ANL_N_sf"/>
</dbReference>
<feature type="non-terminal residue" evidence="7">
    <location>
        <position position="342"/>
    </location>
</feature>
<dbReference type="OrthoDB" id="10253869at2759"/>
<comment type="similarity">
    <text evidence="2">Belongs to the ATP-dependent AMP-binding enzyme family.</text>
</comment>
<dbReference type="InterPro" id="IPR045851">
    <property type="entry name" value="AMP-bd_C_sf"/>
</dbReference>
<dbReference type="InterPro" id="IPR020845">
    <property type="entry name" value="AMP-binding_CS"/>
</dbReference>